<evidence type="ECO:0000256" key="1">
    <source>
        <dbReference type="ARBA" id="ARBA00023015"/>
    </source>
</evidence>
<dbReference type="EMBL" id="CP024172">
    <property type="protein sequence ID" value="AZW18992.1"/>
    <property type="molecule type" value="Genomic_DNA"/>
</dbReference>
<dbReference type="InterPro" id="IPR002818">
    <property type="entry name" value="DJ-1/PfpI"/>
</dbReference>
<dbReference type="Pfam" id="PF01965">
    <property type="entry name" value="DJ-1_PfpI"/>
    <property type="match status" value="1"/>
</dbReference>
<dbReference type="InterPro" id="IPR052158">
    <property type="entry name" value="INH-QAR"/>
</dbReference>
<name>A0AAN1RZI5_9BORD</name>
<dbReference type="PROSITE" id="PS01124">
    <property type="entry name" value="HTH_ARAC_FAMILY_2"/>
    <property type="match status" value="1"/>
</dbReference>
<protein>
    <submittedName>
        <fullName evidence="4">AraC family transcriptional regulator</fullName>
    </submittedName>
</protein>
<dbReference type="Pfam" id="PF12833">
    <property type="entry name" value="HTH_18"/>
    <property type="match status" value="1"/>
</dbReference>
<dbReference type="GO" id="GO:0043565">
    <property type="term" value="F:sequence-specific DNA binding"/>
    <property type="evidence" value="ECO:0007669"/>
    <property type="project" value="InterPro"/>
</dbReference>
<dbReference type="GO" id="GO:0003700">
    <property type="term" value="F:DNA-binding transcription factor activity"/>
    <property type="evidence" value="ECO:0007669"/>
    <property type="project" value="InterPro"/>
</dbReference>
<keyword evidence="1" id="KW-0805">Transcription regulation</keyword>
<evidence type="ECO:0000259" key="3">
    <source>
        <dbReference type="PROSITE" id="PS01124"/>
    </source>
</evidence>
<dbReference type="SUPFAM" id="SSF52317">
    <property type="entry name" value="Class I glutamine amidotransferase-like"/>
    <property type="match status" value="1"/>
</dbReference>
<dbReference type="PANTHER" id="PTHR43130">
    <property type="entry name" value="ARAC-FAMILY TRANSCRIPTIONAL REGULATOR"/>
    <property type="match status" value="1"/>
</dbReference>
<evidence type="ECO:0000313" key="5">
    <source>
        <dbReference type="Proteomes" id="UP000282741"/>
    </source>
</evidence>
<sequence>MDHDSPARYAASMKRIAMLVPAGANIASLETARQGFQAANARLRECGRDPAFSVRLLAAEPTMSLDEGRITVRADATLAQPGQVDICLVPPLMAPDAAAVSRAVAANTALIQWLCSHYRDGGELANLCLGAALPAAGGLLDGRRAVVHWVVRNQYAALFPKVSWICDRVVLAERGLYTSGGAFSAAHLVLHLVEKHAGRDIAIWCAKLFQLDWDRQSQLPFLVFAGQKTHGDAVVLAVQEHIETHFSERLGIEGLALRHAVGRRTLERRFRQATGNSVVEYQQRVRVEAAKQQLEHTRKTVAEVMYEVGYSDTKAFRDIFSKHCGMSPLSYRERYS</sequence>
<dbReference type="Gene3D" id="1.10.10.60">
    <property type="entry name" value="Homeodomain-like"/>
    <property type="match status" value="1"/>
</dbReference>
<organism evidence="4 5">
    <name type="scientific">Bordetella hinzii</name>
    <dbReference type="NCBI Taxonomy" id="103855"/>
    <lineage>
        <taxon>Bacteria</taxon>
        <taxon>Pseudomonadati</taxon>
        <taxon>Pseudomonadota</taxon>
        <taxon>Betaproteobacteria</taxon>
        <taxon>Burkholderiales</taxon>
        <taxon>Alcaligenaceae</taxon>
        <taxon>Bordetella</taxon>
    </lineage>
</organism>
<dbReference type="AlphaFoldDB" id="A0AAN1RZI5"/>
<keyword evidence="2" id="KW-0804">Transcription</keyword>
<dbReference type="PANTHER" id="PTHR43130:SF3">
    <property type="entry name" value="HTH-TYPE TRANSCRIPTIONAL REGULATOR RV1931C"/>
    <property type="match status" value="1"/>
</dbReference>
<dbReference type="InterPro" id="IPR009057">
    <property type="entry name" value="Homeodomain-like_sf"/>
</dbReference>
<dbReference type="SMART" id="SM00342">
    <property type="entry name" value="HTH_ARAC"/>
    <property type="match status" value="1"/>
</dbReference>
<proteinExistence type="predicted"/>
<accession>A0AAN1RZI5</accession>
<dbReference type="InterPro" id="IPR018060">
    <property type="entry name" value="HTH_AraC"/>
</dbReference>
<reference evidence="5" key="1">
    <citation type="submission" date="2017-10" db="EMBL/GenBank/DDBJ databases">
        <title>Whole genome sequencing of various Bordetella species.</title>
        <authorList>
            <person name="Weigand M.R."/>
            <person name="Loparev V."/>
            <person name="Peng Y."/>
            <person name="Bowden K.E."/>
            <person name="Tondella M.L."/>
            <person name="Williams M.M."/>
        </authorList>
    </citation>
    <scope>NUCLEOTIDE SEQUENCE [LARGE SCALE GENOMIC DNA]</scope>
    <source>
        <strain evidence="5">H720</strain>
    </source>
</reference>
<gene>
    <name evidence="4" type="ORF">CS347_20645</name>
</gene>
<feature type="domain" description="HTH araC/xylS-type" evidence="3">
    <location>
        <begin position="236"/>
        <end position="334"/>
    </location>
</feature>
<dbReference type="Proteomes" id="UP000282741">
    <property type="component" value="Chromosome"/>
</dbReference>
<evidence type="ECO:0000256" key="2">
    <source>
        <dbReference type="ARBA" id="ARBA00023163"/>
    </source>
</evidence>
<dbReference type="SUPFAM" id="SSF46689">
    <property type="entry name" value="Homeodomain-like"/>
    <property type="match status" value="2"/>
</dbReference>
<dbReference type="InterPro" id="IPR029062">
    <property type="entry name" value="Class_I_gatase-like"/>
</dbReference>
<evidence type="ECO:0000313" key="4">
    <source>
        <dbReference type="EMBL" id="AZW18992.1"/>
    </source>
</evidence>
<dbReference type="Gene3D" id="3.40.50.880">
    <property type="match status" value="1"/>
</dbReference>